<accession>G7Y3S6</accession>
<evidence type="ECO:0000313" key="1">
    <source>
        <dbReference type="EMBL" id="GAA47612.1"/>
    </source>
</evidence>
<name>G7Y3S6_CLOSI</name>
<keyword evidence="2" id="KW-1185">Reference proteome</keyword>
<gene>
    <name evidence="1" type="ORF">CLF_100580</name>
</gene>
<dbReference type="AlphaFoldDB" id="G7Y3S6"/>
<reference key="2">
    <citation type="submission" date="2011-10" db="EMBL/GenBank/DDBJ databases">
        <title>The genome and transcriptome sequence of Clonorchis sinensis provide insights into the carcinogenic liver fluke.</title>
        <authorList>
            <person name="Wang X."/>
            <person name="Huang Y."/>
            <person name="Chen W."/>
            <person name="Liu H."/>
            <person name="Guo L."/>
            <person name="Chen Y."/>
            <person name="Luo F."/>
            <person name="Zhou W."/>
            <person name="Sun J."/>
            <person name="Mao Q."/>
            <person name="Liang P."/>
            <person name="Zhou C."/>
            <person name="Tian Y."/>
            <person name="Men J."/>
            <person name="Lv X."/>
            <person name="Huang L."/>
            <person name="Zhou J."/>
            <person name="Hu Y."/>
            <person name="Li R."/>
            <person name="Zhang F."/>
            <person name="Lei H."/>
            <person name="Li X."/>
            <person name="Hu X."/>
            <person name="Liang C."/>
            <person name="Xu J."/>
            <person name="Wu Z."/>
            <person name="Yu X."/>
        </authorList>
    </citation>
    <scope>NUCLEOTIDE SEQUENCE</scope>
    <source>
        <strain>Henan</strain>
    </source>
</reference>
<dbReference type="Proteomes" id="UP000008909">
    <property type="component" value="Unassembled WGS sequence"/>
</dbReference>
<dbReference type="EMBL" id="DF142846">
    <property type="protein sequence ID" value="GAA47612.1"/>
    <property type="molecule type" value="Genomic_DNA"/>
</dbReference>
<sequence length="251" mass="27851">MPKCTDVTIHSDNYNDQLGGTHEYLDYTDSSPINREQFQRWTIPQSKCDSQNVAESFQAFRLWNSKVCGSKHCFKSITGYTTRQFFNSLLWGSLSDNHRIRGISCRQRVAVLATTNRPRAIGKLPHRPTGVGCRAQKTQIAGQASVALESARIGSRKAFAAEFEKPVHPQEGMRQFKMARVGRGCGPTAFSASLQQWLDRALPGLDAVFRQQLLSDQFVGGLQPALGAHLRSARANGQLSMDELVHLVGCD</sequence>
<proteinExistence type="predicted"/>
<evidence type="ECO:0000313" key="2">
    <source>
        <dbReference type="Proteomes" id="UP000008909"/>
    </source>
</evidence>
<organism evidence="1 2">
    <name type="scientific">Clonorchis sinensis</name>
    <name type="common">Chinese liver fluke</name>
    <dbReference type="NCBI Taxonomy" id="79923"/>
    <lineage>
        <taxon>Eukaryota</taxon>
        <taxon>Metazoa</taxon>
        <taxon>Spiralia</taxon>
        <taxon>Lophotrochozoa</taxon>
        <taxon>Platyhelminthes</taxon>
        <taxon>Trematoda</taxon>
        <taxon>Digenea</taxon>
        <taxon>Opisthorchiida</taxon>
        <taxon>Opisthorchiata</taxon>
        <taxon>Opisthorchiidae</taxon>
        <taxon>Clonorchis</taxon>
    </lineage>
</organism>
<reference evidence="1" key="1">
    <citation type="journal article" date="2011" name="Genome Biol.">
        <title>The draft genome of the carcinogenic human liver fluke Clonorchis sinensis.</title>
        <authorList>
            <person name="Wang X."/>
            <person name="Chen W."/>
            <person name="Huang Y."/>
            <person name="Sun J."/>
            <person name="Men J."/>
            <person name="Liu H."/>
            <person name="Luo F."/>
            <person name="Guo L."/>
            <person name="Lv X."/>
            <person name="Deng C."/>
            <person name="Zhou C."/>
            <person name="Fan Y."/>
            <person name="Li X."/>
            <person name="Huang L."/>
            <person name="Hu Y."/>
            <person name="Liang C."/>
            <person name="Hu X."/>
            <person name="Xu J."/>
            <person name="Yu X."/>
        </authorList>
    </citation>
    <scope>NUCLEOTIDE SEQUENCE [LARGE SCALE GENOMIC DNA]</scope>
    <source>
        <strain evidence="1">Henan</strain>
    </source>
</reference>
<protein>
    <submittedName>
        <fullName evidence="1">Uncharacterized protein</fullName>
    </submittedName>
</protein>